<keyword evidence="2" id="KW-1133">Transmembrane helix</keyword>
<dbReference type="KEGG" id="pki:111848149"/>
<organism evidence="3 4">
    <name type="scientific">Paramormyrops kingsleyae</name>
    <dbReference type="NCBI Taxonomy" id="1676925"/>
    <lineage>
        <taxon>Eukaryota</taxon>
        <taxon>Metazoa</taxon>
        <taxon>Chordata</taxon>
        <taxon>Craniata</taxon>
        <taxon>Vertebrata</taxon>
        <taxon>Euteleostomi</taxon>
        <taxon>Actinopterygii</taxon>
        <taxon>Neopterygii</taxon>
        <taxon>Teleostei</taxon>
        <taxon>Osteoglossocephala</taxon>
        <taxon>Osteoglossomorpha</taxon>
        <taxon>Osteoglossiformes</taxon>
        <taxon>Mormyridae</taxon>
        <taxon>Paramormyrops</taxon>
    </lineage>
</organism>
<dbReference type="PANTHER" id="PTHR16201">
    <property type="entry name" value="SEVEN TRANSMEMBRANE PROTEIN 1-RELATED"/>
    <property type="match status" value="1"/>
</dbReference>
<feature type="transmembrane region" description="Helical" evidence="2">
    <location>
        <begin position="100"/>
        <end position="125"/>
    </location>
</feature>
<reference evidence="3" key="2">
    <citation type="submission" date="2025-09" db="UniProtKB">
        <authorList>
            <consortium name="Ensembl"/>
        </authorList>
    </citation>
    <scope>IDENTIFICATION</scope>
</reference>
<dbReference type="AlphaFoldDB" id="A0A3B3RFU4"/>
<dbReference type="CTD" id="93109"/>
<feature type="compositionally biased region" description="Polar residues" evidence="1">
    <location>
        <begin position="313"/>
        <end position="335"/>
    </location>
</feature>
<accession>A0A3B3RFU4</accession>
<feature type="region of interest" description="Disordered" evidence="1">
    <location>
        <begin position="380"/>
        <end position="457"/>
    </location>
</feature>
<feature type="transmembrane region" description="Helical" evidence="2">
    <location>
        <begin position="258"/>
        <end position="279"/>
    </location>
</feature>
<dbReference type="GO" id="GO:0016020">
    <property type="term" value="C:membrane"/>
    <property type="evidence" value="ECO:0007669"/>
    <property type="project" value="TreeGrafter"/>
</dbReference>
<evidence type="ECO:0000256" key="2">
    <source>
        <dbReference type="SAM" id="Phobius"/>
    </source>
</evidence>
<feature type="transmembrane region" description="Helical" evidence="2">
    <location>
        <begin position="146"/>
        <end position="163"/>
    </location>
</feature>
<proteinExistence type="predicted"/>
<feature type="transmembrane region" description="Helical" evidence="2">
    <location>
        <begin position="73"/>
        <end position="94"/>
    </location>
</feature>
<feature type="compositionally biased region" description="Polar residues" evidence="1">
    <location>
        <begin position="441"/>
        <end position="457"/>
    </location>
</feature>
<dbReference type="Proteomes" id="UP000261540">
    <property type="component" value="Unplaced"/>
</dbReference>
<feature type="compositionally biased region" description="Low complexity" evidence="1">
    <location>
        <begin position="387"/>
        <end position="400"/>
    </location>
</feature>
<feature type="transmembrane region" description="Helical" evidence="2">
    <location>
        <begin position="40"/>
        <end position="61"/>
    </location>
</feature>
<sequence>MGHLKQSIEIPNTTMRYFLGWTSWISPEFTPCFFEPLFCVPAGLCCLSAILLTIAYFLLIFKDCAAKRSGSAATAACALYCLLGNLSGAVGALLSNQLLMQMVMGVFMTGLDIVRFMFIYIPVCLCKHSKSARRIKMVLKKKHGQSFLVMCFPMVLGAWLFLWPRVTCGPLVEAQPQRRLLGISPQDNGEILGYTLGLLSCIIGWTSKLPALIEAYRGMTGSTIEITSGVLCVLASVLYASAVLVYDTHLEPVLKAMPWILTAAGCAAFDVIIVTLSCYRRWTGWKSLSQYPKLNSAETQALLGNSAPRWPRTTASASQQGLSHTPLQDLSGNRTPNKKTEVGQYIDVTIPPPRKICLKEVKISREGQCGSQTLRRIRVVRVDSPRSSDGSSDTSSVSSDLEWDFEDANAQWGKIQKEQKSSEAFPLHKWTMLSKAKPDANANQPCKGKSSSTQQDP</sequence>
<keyword evidence="2" id="KW-0472">Membrane</keyword>
<feature type="transmembrane region" description="Helical" evidence="2">
    <location>
        <begin position="224"/>
        <end position="246"/>
    </location>
</feature>
<dbReference type="STRING" id="1676925.ENSPKIP00000016755"/>
<dbReference type="InterPro" id="IPR051415">
    <property type="entry name" value="LAAT-1"/>
</dbReference>
<evidence type="ECO:0000256" key="1">
    <source>
        <dbReference type="SAM" id="MobiDB-lite"/>
    </source>
</evidence>
<dbReference type="OrthoDB" id="8048523at2759"/>
<feature type="transmembrane region" description="Helical" evidence="2">
    <location>
        <begin position="191"/>
        <end position="212"/>
    </location>
</feature>
<protein>
    <submittedName>
        <fullName evidence="3">Transmembrane protein 44</fullName>
    </submittedName>
</protein>
<name>A0A3B3RFU4_9TELE</name>
<keyword evidence="4" id="KW-1185">Reference proteome</keyword>
<keyword evidence="2" id="KW-0812">Transmembrane</keyword>
<dbReference type="PANTHER" id="PTHR16201:SF53">
    <property type="entry name" value="TRANSMEMBRANE PROTEIN 44"/>
    <property type="match status" value="1"/>
</dbReference>
<feature type="region of interest" description="Disordered" evidence="1">
    <location>
        <begin position="308"/>
        <end position="338"/>
    </location>
</feature>
<evidence type="ECO:0000313" key="4">
    <source>
        <dbReference type="Proteomes" id="UP000261540"/>
    </source>
</evidence>
<dbReference type="GO" id="GO:0015174">
    <property type="term" value="F:basic amino acid transmembrane transporter activity"/>
    <property type="evidence" value="ECO:0007669"/>
    <property type="project" value="TreeGrafter"/>
</dbReference>
<dbReference type="Ensembl" id="ENSPKIT00000041255.1">
    <property type="protein sequence ID" value="ENSPKIP00000016755.1"/>
    <property type="gene ID" value="ENSPKIG00000002946.1"/>
</dbReference>
<dbReference type="GeneTree" id="ENSGT00390000018718"/>
<evidence type="ECO:0000313" key="3">
    <source>
        <dbReference type="Ensembl" id="ENSPKIP00000016755.1"/>
    </source>
</evidence>
<reference evidence="3" key="1">
    <citation type="submission" date="2025-08" db="UniProtKB">
        <authorList>
            <consortium name="Ensembl"/>
        </authorList>
    </citation>
    <scope>IDENTIFICATION</scope>
</reference>